<evidence type="ECO:0000313" key="2">
    <source>
        <dbReference type="Proteomes" id="UP001596915"/>
    </source>
</evidence>
<comment type="caution">
    <text evidence="1">The sequence shown here is derived from an EMBL/GenBank/DDBJ whole genome shotgun (WGS) entry which is preliminary data.</text>
</comment>
<evidence type="ECO:0000313" key="1">
    <source>
        <dbReference type="EMBL" id="MFD0621882.1"/>
    </source>
</evidence>
<dbReference type="EMBL" id="JBHTGL010000005">
    <property type="protein sequence ID" value="MFD0621882.1"/>
    <property type="molecule type" value="Genomic_DNA"/>
</dbReference>
<accession>A0ABW2WNT5</accession>
<dbReference type="Pfam" id="PF19979">
    <property type="entry name" value="DUF6415"/>
    <property type="match status" value="1"/>
</dbReference>
<organism evidence="1 2">
    <name type="scientific">Streptomyces sanglieri</name>
    <dbReference type="NCBI Taxonomy" id="193460"/>
    <lineage>
        <taxon>Bacteria</taxon>
        <taxon>Bacillati</taxon>
        <taxon>Actinomycetota</taxon>
        <taxon>Actinomycetes</taxon>
        <taxon>Kitasatosporales</taxon>
        <taxon>Streptomycetaceae</taxon>
        <taxon>Streptomyces</taxon>
    </lineage>
</organism>
<dbReference type="InterPro" id="IPR046300">
    <property type="entry name" value="DUF6415"/>
</dbReference>
<keyword evidence="2" id="KW-1185">Reference proteome</keyword>
<proteinExistence type="predicted"/>
<protein>
    <submittedName>
        <fullName evidence="1">DUF6415 family natural product biosynthesis protein</fullName>
    </submittedName>
</protein>
<name>A0ABW2WNT5_9ACTN</name>
<sequence length="98" mass="10694">MLAREDASGLRAGDCGQIALLLTGHARIVAAEVSRHVEALSKDSKLRPVAEQVLQEAERRLSVTSQTTLAHAQQRARLVRALYRALDQLDKVQPVSPS</sequence>
<dbReference type="Proteomes" id="UP001596915">
    <property type="component" value="Unassembled WGS sequence"/>
</dbReference>
<reference evidence="2" key="1">
    <citation type="journal article" date="2019" name="Int. J. Syst. Evol. Microbiol.">
        <title>The Global Catalogue of Microorganisms (GCM) 10K type strain sequencing project: providing services to taxonomists for standard genome sequencing and annotation.</title>
        <authorList>
            <consortium name="The Broad Institute Genomics Platform"/>
            <consortium name="The Broad Institute Genome Sequencing Center for Infectious Disease"/>
            <person name="Wu L."/>
            <person name="Ma J."/>
        </authorList>
    </citation>
    <scope>NUCLEOTIDE SEQUENCE [LARGE SCALE GENOMIC DNA]</scope>
    <source>
        <strain evidence="2">JCM 12607</strain>
    </source>
</reference>
<gene>
    <name evidence="1" type="ORF">ACFQ2K_02795</name>
</gene>